<accession>A0A1G1KQT2</accession>
<comment type="subcellular location">
    <subcellularLocation>
        <location evidence="1">Secreted</location>
    </subcellularLocation>
</comment>
<comment type="caution">
    <text evidence="4">The sequence shown here is derived from an EMBL/GenBank/DDBJ whole genome shotgun (WGS) entry which is preliminary data.</text>
</comment>
<keyword evidence="2" id="KW-0732">Signal</keyword>
<dbReference type="AlphaFoldDB" id="A0A1G1KQT2"/>
<name>A0A1G1KQT2_9BACT</name>
<proteinExistence type="predicted"/>
<dbReference type="PANTHER" id="PTHR34216:SF3">
    <property type="entry name" value="POLY-BETA-1,6-N-ACETYL-D-GLUCOSAMINE N-DEACETYLASE"/>
    <property type="match status" value="1"/>
</dbReference>
<protein>
    <recommendedName>
        <fullName evidence="3">NodB homology domain-containing protein</fullName>
    </recommendedName>
</protein>
<organism evidence="4 5">
    <name type="scientific">Candidatus Danuiimicrobium aquiferis</name>
    <dbReference type="NCBI Taxonomy" id="1801832"/>
    <lineage>
        <taxon>Bacteria</taxon>
        <taxon>Pseudomonadati</taxon>
        <taxon>Candidatus Omnitrophota</taxon>
        <taxon>Candidatus Danuiimicrobium</taxon>
    </lineage>
</organism>
<feature type="domain" description="NodB homology" evidence="3">
    <location>
        <begin position="85"/>
        <end position="328"/>
    </location>
</feature>
<evidence type="ECO:0000259" key="3">
    <source>
        <dbReference type="PROSITE" id="PS51677"/>
    </source>
</evidence>
<evidence type="ECO:0000313" key="5">
    <source>
        <dbReference type="Proteomes" id="UP000178187"/>
    </source>
</evidence>
<dbReference type="CDD" id="cd10918">
    <property type="entry name" value="CE4_NodB_like_5s_6s"/>
    <property type="match status" value="1"/>
</dbReference>
<evidence type="ECO:0000256" key="2">
    <source>
        <dbReference type="ARBA" id="ARBA00022729"/>
    </source>
</evidence>
<dbReference type="GO" id="GO:0005576">
    <property type="term" value="C:extracellular region"/>
    <property type="evidence" value="ECO:0007669"/>
    <property type="project" value="UniProtKB-SubCell"/>
</dbReference>
<sequence>MNYFNPFSSARNFFQYLSSLTCRRPFGLVYHVVSDQSLPHIRHLFPYKKIEYFEADLIYLKENYHLLTYDELKHRTKNPAKLKKDEIFISFDDGYSECFTIIRPLLKKYRIPCVFFVATDFIDNRAMFYRNQLSLCIDKIIGSDEKSWQTLEAQINSAIRDRIEGKINWISHLKSLNYPERDTINIIGEILELDFQKYLNEQKPYLSSESIQSLSSDGFTIGAHSQGHAKFKWLKESEMAEDIQKSCHVIQALTGAADTPFAFPFSVSRSDLNGMWHILSKHKSAGLLFNSGKFVRSNMILNRIPADKPPSGSKTNLPELIQAAHSAR</sequence>
<dbReference type="Proteomes" id="UP000178187">
    <property type="component" value="Unassembled WGS sequence"/>
</dbReference>
<dbReference type="SUPFAM" id="SSF88713">
    <property type="entry name" value="Glycoside hydrolase/deacetylase"/>
    <property type="match status" value="1"/>
</dbReference>
<dbReference type="EMBL" id="MHFR01000068">
    <property type="protein sequence ID" value="OGW95266.1"/>
    <property type="molecule type" value="Genomic_DNA"/>
</dbReference>
<dbReference type="PROSITE" id="PS51677">
    <property type="entry name" value="NODB"/>
    <property type="match status" value="1"/>
</dbReference>
<dbReference type="GO" id="GO:0005975">
    <property type="term" value="P:carbohydrate metabolic process"/>
    <property type="evidence" value="ECO:0007669"/>
    <property type="project" value="InterPro"/>
</dbReference>
<dbReference type="Pfam" id="PF01522">
    <property type="entry name" value="Polysacc_deac_1"/>
    <property type="match status" value="1"/>
</dbReference>
<dbReference type="InterPro" id="IPR051398">
    <property type="entry name" value="Polysacch_Deacetylase"/>
</dbReference>
<reference evidence="4 5" key="1">
    <citation type="journal article" date="2016" name="Nat. Commun.">
        <title>Thousands of microbial genomes shed light on interconnected biogeochemical processes in an aquifer system.</title>
        <authorList>
            <person name="Anantharaman K."/>
            <person name="Brown C.T."/>
            <person name="Hug L.A."/>
            <person name="Sharon I."/>
            <person name="Castelle C.J."/>
            <person name="Probst A.J."/>
            <person name="Thomas B.C."/>
            <person name="Singh A."/>
            <person name="Wilkins M.J."/>
            <person name="Karaoz U."/>
            <person name="Brodie E.L."/>
            <person name="Williams K.H."/>
            <person name="Hubbard S.S."/>
            <person name="Banfield J.F."/>
        </authorList>
    </citation>
    <scope>NUCLEOTIDE SEQUENCE [LARGE SCALE GENOMIC DNA]</scope>
</reference>
<evidence type="ECO:0000313" key="4">
    <source>
        <dbReference type="EMBL" id="OGW95266.1"/>
    </source>
</evidence>
<dbReference type="InterPro" id="IPR002509">
    <property type="entry name" value="NODB_dom"/>
</dbReference>
<dbReference type="PANTHER" id="PTHR34216">
    <property type="match status" value="1"/>
</dbReference>
<evidence type="ECO:0000256" key="1">
    <source>
        <dbReference type="ARBA" id="ARBA00004613"/>
    </source>
</evidence>
<dbReference type="GO" id="GO:0016810">
    <property type="term" value="F:hydrolase activity, acting on carbon-nitrogen (but not peptide) bonds"/>
    <property type="evidence" value="ECO:0007669"/>
    <property type="project" value="InterPro"/>
</dbReference>
<dbReference type="Gene3D" id="3.20.20.370">
    <property type="entry name" value="Glycoside hydrolase/deacetylase"/>
    <property type="match status" value="1"/>
</dbReference>
<dbReference type="InterPro" id="IPR011330">
    <property type="entry name" value="Glyco_hydro/deAcase_b/a-brl"/>
</dbReference>
<gene>
    <name evidence="4" type="ORF">A3G33_04895</name>
</gene>